<evidence type="ECO:0000313" key="2">
    <source>
        <dbReference type="Proteomes" id="UP001524642"/>
    </source>
</evidence>
<dbReference type="EMBL" id="JANJOU010000031">
    <property type="protein sequence ID" value="MCR0985268.1"/>
    <property type="molecule type" value="Genomic_DNA"/>
</dbReference>
<organism evidence="1 2">
    <name type="scientific">Roseomonas populi</name>
    <dbReference type="NCBI Taxonomy" id="3121582"/>
    <lineage>
        <taxon>Bacteria</taxon>
        <taxon>Pseudomonadati</taxon>
        <taxon>Pseudomonadota</taxon>
        <taxon>Alphaproteobacteria</taxon>
        <taxon>Acetobacterales</taxon>
        <taxon>Roseomonadaceae</taxon>
        <taxon>Roseomonas</taxon>
    </lineage>
</organism>
<dbReference type="Proteomes" id="UP001524642">
    <property type="component" value="Unassembled WGS sequence"/>
</dbReference>
<gene>
    <name evidence="1" type="ORF">NRP21_24770</name>
</gene>
<evidence type="ECO:0000313" key="1">
    <source>
        <dbReference type="EMBL" id="MCR0985268.1"/>
    </source>
</evidence>
<sequence>MRAEIEAAAEVFVHTVKEEAGDDSHLMEAGVKMAVRDFTFLMEEVFPEELHTLAKSLRDMAQLVEADARKQSVPYQSPPKA</sequence>
<comment type="caution">
    <text evidence="1">The sequence shown here is derived from an EMBL/GenBank/DDBJ whole genome shotgun (WGS) entry which is preliminary data.</text>
</comment>
<protein>
    <submittedName>
        <fullName evidence="1">Uncharacterized protein</fullName>
    </submittedName>
</protein>
<reference evidence="1 2" key="1">
    <citation type="submission" date="2022-06" db="EMBL/GenBank/DDBJ databases">
        <title>Roseomonas CN29.</title>
        <authorList>
            <person name="Cheng Y."/>
            <person name="He X."/>
        </authorList>
    </citation>
    <scope>NUCLEOTIDE SEQUENCE [LARGE SCALE GENOMIC DNA]</scope>
    <source>
        <strain evidence="1 2">CN29</strain>
    </source>
</reference>
<accession>A0ABT1XAY6</accession>
<proteinExistence type="predicted"/>
<name>A0ABT1XAY6_9PROT</name>
<keyword evidence="2" id="KW-1185">Reference proteome</keyword>
<dbReference type="RefSeq" id="WP_257718920.1">
    <property type="nucleotide sequence ID" value="NZ_JANJOU010000031.1"/>
</dbReference>